<keyword evidence="1" id="KW-0472">Membrane</keyword>
<comment type="caution">
    <text evidence="2">The sequence shown here is derived from an EMBL/GenBank/DDBJ whole genome shotgun (WGS) entry which is preliminary data.</text>
</comment>
<dbReference type="EMBL" id="JBGOOJ010000033">
    <property type="protein sequence ID" value="MEZ8092332.1"/>
    <property type="molecule type" value="Genomic_DNA"/>
</dbReference>
<protein>
    <submittedName>
        <fullName evidence="2">Uncharacterized protein</fullName>
    </submittedName>
</protein>
<evidence type="ECO:0000313" key="2">
    <source>
        <dbReference type="EMBL" id="MEZ8092332.1"/>
    </source>
</evidence>
<evidence type="ECO:0000313" key="3">
    <source>
        <dbReference type="Proteomes" id="UP001569177"/>
    </source>
</evidence>
<proteinExistence type="predicted"/>
<sequence>MSSLDNNQTVEKENSTKRDGKGLVERIGDIVIRALFLFILIWSFDGFWHTNVPQLNDFQKHYFPEKYKAEQLKLSTLNENNHYLRNLENATKQQLIDANRKVVEMERHVEKIKHNEDAITQKLSTAYEQFEALCAYTETSELMIKHLTKRYSESELDNTISCTNKECTEILQSKSKVRALCNT</sequence>
<gene>
    <name evidence="2" type="ORF">ACED24_19925</name>
</gene>
<evidence type="ECO:0000256" key="1">
    <source>
        <dbReference type="SAM" id="Phobius"/>
    </source>
</evidence>
<dbReference type="Proteomes" id="UP001569177">
    <property type="component" value="Unassembled WGS sequence"/>
</dbReference>
<organism evidence="2 3">
    <name type="scientific">Vibrio kanaloae</name>
    <dbReference type="NCBI Taxonomy" id="170673"/>
    <lineage>
        <taxon>Bacteria</taxon>
        <taxon>Pseudomonadati</taxon>
        <taxon>Pseudomonadota</taxon>
        <taxon>Gammaproteobacteria</taxon>
        <taxon>Vibrionales</taxon>
        <taxon>Vibrionaceae</taxon>
        <taxon>Vibrio</taxon>
    </lineage>
</organism>
<dbReference type="RefSeq" id="WP_017057188.1">
    <property type="nucleotide sequence ID" value="NZ_JBGONX010000037.1"/>
</dbReference>
<keyword evidence="1" id="KW-1133">Transmembrane helix</keyword>
<feature type="transmembrane region" description="Helical" evidence="1">
    <location>
        <begin position="30"/>
        <end position="48"/>
    </location>
</feature>
<reference evidence="2 3" key="1">
    <citation type="submission" date="2024-06" db="EMBL/GenBank/DDBJ databases">
        <authorList>
            <person name="Steensen K."/>
            <person name="Seneca J."/>
            <person name="Bartlau N."/>
            <person name="Yu A.X."/>
            <person name="Polz M.F."/>
        </authorList>
    </citation>
    <scope>NUCLEOTIDE SEQUENCE [LARGE SCALE GENOMIC DNA]</scope>
    <source>
        <strain evidence="2 3">5S240</strain>
    </source>
</reference>
<keyword evidence="1" id="KW-0812">Transmembrane</keyword>
<name>A0ABV4LKD7_9VIBR</name>
<keyword evidence="3" id="KW-1185">Reference proteome</keyword>
<accession>A0ABV4LKD7</accession>